<dbReference type="RefSeq" id="WP_015181459.1">
    <property type="nucleotide sequence ID" value="NC_019738.1"/>
</dbReference>
<dbReference type="PANTHER" id="PTHR39165">
    <property type="entry name" value="IG HYPOTHETICAL 17883"/>
    <property type="match status" value="1"/>
</dbReference>
<feature type="transmembrane region" description="Helical" evidence="1">
    <location>
        <begin position="6"/>
        <end position="24"/>
    </location>
</feature>
<evidence type="ECO:0000313" key="2">
    <source>
        <dbReference type="EMBL" id="AFZ17299.1"/>
    </source>
</evidence>
<dbReference type="KEGG" id="mic:Mic7113_1420"/>
<reference evidence="2 3" key="1">
    <citation type="submission" date="2012-06" db="EMBL/GenBank/DDBJ databases">
        <title>Finished chromosome of genome of Microcoleus sp. PCC 7113.</title>
        <authorList>
            <consortium name="US DOE Joint Genome Institute"/>
            <person name="Gugger M."/>
            <person name="Coursin T."/>
            <person name="Rippka R."/>
            <person name="Tandeau De Marsac N."/>
            <person name="Huntemann M."/>
            <person name="Wei C.-L."/>
            <person name="Han J."/>
            <person name="Detter J.C."/>
            <person name="Han C."/>
            <person name="Tapia R."/>
            <person name="Chen A."/>
            <person name="Kyrpides N."/>
            <person name="Mavromatis K."/>
            <person name="Markowitz V."/>
            <person name="Szeto E."/>
            <person name="Ivanova N."/>
            <person name="Pagani I."/>
            <person name="Pati A."/>
            <person name="Goodwin L."/>
            <person name="Nordberg H.P."/>
            <person name="Cantor M.N."/>
            <person name="Hua S.X."/>
            <person name="Woyke T."/>
            <person name="Kerfeld C.A."/>
        </authorList>
    </citation>
    <scope>NUCLEOTIDE SEQUENCE [LARGE SCALE GENOMIC DNA]</scope>
    <source>
        <strain evidence="2 3">PCC 7113</strain>
    </source>
</reference>
<accession>K9WC11</accession>
<dbReference type="HOGENOM" id="CLU_109297_2_0_3"/>
<proteinExistence type="predicted"/>
<organism evidence="2 3">
    <name type="scientific">Allocoleopsis franciscana PCC 7113</name>
    <dbReference type="NCBI Taxonomy" id="1173027"/>
    <lineage>
        <taxon>Bacteria</taxon>
        <taxon>Bacillati</taxon>
        <taxon>Cyanobacteriota</taxon>
        <taxon>Cyanophyceae</taxon>
        <taxon>Coleofasciculales</taxon>
        <taxon>Coleofasciculaceae</taxon>
        <taxon>Allocoleopsis</taxon>
        <taxon>Allocoleopsis franciscana</taxon>
    </lineage>
</organism>
<dbReference type="PATRIC" id="fig|1173027.3.peg.1575"/>
<keyword evidence="1" id="KW-1133">Transmembrane helix</keyword>
<evidence type="ECO:0000313" key="3">
    <source>
        <dbReference type="Proteomes" id="UP000010471"/>
    </source>
</evidence>
<feature type="transmembrane region" description="Helical" evidence="1">
    <location>
        <begin position="89"/>
        <end position="106"/>
    </location>
</feature>
<dbReference type="Proteomes" id="UP000010471">
    <property type="component" value="Chromosome"/>
</dbReference>
<dbReference type="PANTHER" id="PTHR39165:SF1">
    <property type="entry name" value="DUF456 DOMAIN-CONTAINING PROTEIN"/>
    <property type="match status" value="1"/>
</dbReference>
<keyword evidence="1" id="KW-0472">Membrane</keyword>
<keyword evidence="1" id="KW-0812">Transmembrane</keyword>
<evidence type="ECO:0000256" key="1">
    <source>
        <dbReference type="SAM" id="Phobius"/>
    </source>
</evidence>
<evidence type="ECO:0008006" key="4">
    <source>
        <dbReference type="Google" id="ProtNLM"/>
    </source>
</evidence>
<name>K9WC11_9CYAN</name>
<dbReference type="Pfam" id="PF04306">
    <property type="entry name" value="DUF456"/>
    <property type="match status" value="1"/>
</dbReference>
<dbReference type="InterPro" id="IPR007403">
    <property type="entry name" value="DUF456"/>
</dbReference>
<protein>
    <recommendedName>
        <fullName evidence="4">DUF456 family protein</fullName>
    </recommendedName>
</protein>
<dbReference type="AlphaFoldDB" id="K9WC11"/>
<dbReference type="EMBL" id="CP003630">
    <property type="protein sequence ID" value="AFZ17299.1"/>
    <property type="molecule type" value="Genomic_DNA"/>
</dbReference>
<feature type="transmembrane region" description="Helical" evidence="1">
    <location>
        <begin position="112"/>
        <end position="130"/>
    </location>
</feature>
<dbReference type="eggNOG" id="COG2839">
    <property type="taxonomic scope" value="Bacteria"/>
</dbReference>
<dbReference type="STRING" id="1173027.Mic7113_1420"/>
<feature type="transmembrane region" description="Helical" evidence="1">
    <location>
        <begin position="55"/>
        <end position="77"/>
    </location>
</feature>
<sequence>MLITILYWILIAVMLVGVVGAVVPGIPGPSLILGAILVWIIVQVSQGVANVNWLPLISIFLILILSAGVEFLATYWGARQAGASKWGQIGAFVGLVLGFFGLLPAWLFGGPLVGILIGPLLGAIIGEFIYRRELPLSERTQQSVKAGVGVVVGSLIGNLIEGLLAIAAVVIFVVSTWPPGAGV</sequence>
<keyword evidence="3" id="KW-1185">Reference proteome</keyword>
<gene>
    <name evidence="2" type="ORF">Mic7113_1420</name>
</gene>
<feature type="transmembrane region" description="Helical" evidence="1">
    <location>
        <begin position="150"/>
        <end position="174"/>
    </location>
</feature>